<sequence>TYIYFGNMGVASTAVDYGLGLIKNGAFEYVPQGDDPIGDPSIAPHRYNPIGWNWSDDVPDDIAPYGGDVGEDNNKEDQATEWWQNCLISTSSGRTHVRGTYTYKWGSNMTSLSDVENPDDQFAGVLYTNPFVVPIVDGGAGSIELELWRNVETWGFDSTKNKKINDGYFLRVINASNNLFGDPDLHQQLDDYIEYYKGIGTNNQQFYKLQNYTLATIGGTYDTSFQLTGLITIDLSAYMGLNISLEFGMYGDENDASVPQNNYDSGF</sequence>
<protein>
    <submittedName>
        <fullName evidence="1">Uncharacterized protein</fullName>
    </submittedName>
</protein>
<name>X1EGE5_9ZZZZ</name>
<organism evidence="1">
    <name type="scientific">marine sediment metagenome</name>
    <dbReference type="NCBI Taxonomy" id="412755"/>
    <lineage>
        <taxon>unclassified sequences</taxon>
        <taxon>metagenomes</taxon>
        <taxon>ecological metagenomes</taxon>
    </lineage>
</organism>
<proteinExistence type="predicted"/>
<accession>X1EGE5</accession>
<reference evidence="1" key="1">
    <citation type="journal article" date="2014" name="Front. Microbiol.">
        <title>High frequency of phylogenetically diverse reductive dehalogenase-homologous genes in deep subseafloor sedimentary metagenomes.</title>
        <authorList>
            <person name="Kawai M."/>
            <person name="Futagami T."/>
            <person name="Toyoda A."/>
            <person name="Takaki Y."/>
            <person name="Nishi S."/>
            <person name="Hori S."/>
            <person name="Arai W."/>
            <person name="Tsubouchi T."/>
            <person name="Morono Y."/>
            <person name="Uchiyama I."/>
            <person name="Ito T."/>
            <person name="Fujiyama A."/>
            <person name="Inagaki F."/>
            <person name="Takami H."/>
        </authorList>
    </citation>
    <scope>NUCLEOTIDE SEQUENCE</scope>
    <source>
        <strain evidence="1">Expedition CK06-06</strain>
    </source>
</reference>
<feature type="non-terminal residue" evidence="1">
    <location>
        <position position="267"/>
    </location>
</feature>
<gene>
    <name evidence="1" type="ORF">S03H2_21646</name>
</gene>
<feature type="non-terminal residue" evidence="1">
    <location>
        <position position="1"/>
    </location>
</feature>
<evidence type="ECO:0000313" key="1">
    <source>
        <dbReference type="EMBL" id="GAH31672.1"/>
    </source>
</evidence>
<dbReference type="AlphaFoldDB" id="X1EGE5"/>
<comment type="caution">
    <text evidence="1">The sequence shown here is derived from an EMBL/GenBank/DDBJ whole genome shotgun (WGS) entry which is preliminary data.</text>
</comment>
<dbReference type="EMBL" id="BARU01011552">
    <property type="protein sequence ID" value="GAH31672.1"/>
    <property type="molecule type" value="Genomic_DNA"/>
</dbReference>